<dbReference type="InterPro" id="IPR017748">
    <property type="entry name" value="TagF"/>
</dbReference>
<sequence length="243" mass="26514">MISVPSIFGKLPDSGAFICHNAPLHQVKAWRTWFEPGDAGASRAMPGASVDGHRPHWLHLTPPSLVRDSGLCAGEPCYFILRPHGLRFPSDADYLIGIVTASRDRVGRRYSLVVWQAASAKWAELMLAAPANWLTDLAQVVHDHARLPGPTGLNGMVDALWANYRPGWRDRLSAVLKRLADSRDEAASGDLPGEPLAGLVDVRRDWPPTLLRGGSHGSVWQANTGRAIDIDCVSSLRRLLADL</sequence>
<reference evidence="1 2" key="1">
    <citation type="submission" date="2016-10" db="EMBL/GenBank/DDBJ databases">
        <title>Complete genome sequences of three Cupriavidus strains isolated from various Malaysian environments.</title>
        <authorList>
            <person name="Abdullah A.A.-A."/>
            <person name="Shafie N.A.H."/>
            <person name="Lau N.S."/>
        </authorList>
    </citation>
    <scope>NUCLEOTIDE SEQUENCE [LARGE SCALE GENOMIC DNA]</scope>
    <source>
        <strain evidence="1 2">USMAA1020</strain>
    </source>
</reference>
<keyword evidence="2" id="KW-1185">Reference proteome</keyword>
<organism evidence="1 2">
    <name type="scientific">Cupriavidus malaysiensis</name>
    <dbReference type="NCBI Taxonomy" id="367825"/>
    <lineage>
        <taxon>Bacteria</taxon>
        <taxon>Pseudomonadati</taxon>
        <taxon>Pseudomonadota</taxon>
        <taxon>Betaproteobacteria</taxon>
        <taxon>Burkholderiales</taxon>
        <taxon>Burkholderiaceae</taxon>
        <taxon>Cupriavidus</taxon>
    </lineage>
</organism>
<evidence type="ECO:0000313" key="1">
    <source>
        <dbReference type="EMBL" id="AOZ06175.1"/>
    </source>
</evidence>
<protein>
    <recommendedName>
        <fullName evidence="3">Type VI secretion system-associated protein TagF</fullName>
    </recommendedName>
</protein>
<accession>A0ABN4TMB5</accession>
<gene>
    <name evidence="1" type="ORF">BKK80_10265</name>
</gene>
<proteinExistence type="predicted"/>
<evidence type="ECO:0008006" key="3">
    <source>
        <dbReference type="Google" id="ProtNLM"/>
    </source>
</evidence>
<dbReference type="InterPro" id="IPR038225">
    <property type="entry name" value="TagF_sf"/>
</dbReference>
<dbReference type="Proteomes" id="UP000177515">
    <property type="component" value="Chromosome 1"/>
</dbReference>
<dbReference type="EMBL" id="CP017754">
    <property type="protein sequence ID" value="AOZ06175.1"/>
    <property type="molecule type" value="Genomic_DNA"/>
</dbReference>
<dbReference type="Gene3D" id="3.40.1730.10">
    <property type="entry name" value="pa0076 domain"/>
    <property type="match status" value="1"/>
</dbReference>
<evidence type="ECO:0000313" key="2">
    <source>
        <dbReference type="Proteomes" id="UP000177515"/>
    </source>
</evidence>
<dbReference type="Pfam" id="PF09867">
    <property type="entry name" value="TagF_N"/>
    <property type="match status" value="1"/>
</dbReference>
<name>A0ABN4TMB5_9BURK</name>